<keyword evidence="1" id="KW-0472">Membrane</keyword>
<dbReference type="EMBL" id="JAJGQJ010000153">
    <property type="protein sequence ID" value="MCC4622698.1"/>
    <property type="molecule type" value="Genomic_DNA"/>
</dbReference>
<evidence type="ECO:0000313" key="2">
    <source>
        <dbReference type="EMBL" id="MCC4622698.1"/>
    </source>
</evidence>
<dbReference type="Proteomes" id="UP001199206">
    <property type="component" value="Unassembled WGS sequence"/>
</dbReference>
<protein>
    <submittedName>
        <fullName evidence="2">Uncharacterized protein</fullName>
    </submittedName>
</protein>
<proteinExistence type="predicted"/>
<feature type="transmembrane region" description="Helical" evidence="1">
    <location>
        <begin position="41"/>
        <end position="63"/>
    </location>
</feature>
<feature type="transmembrane region" description="Helical" evidence="1">
    <location>
        <begin position="15"/>
        <end position="35"/>
    </location>
</feature>
<comment type="caution">
    <text evidence="2">The sequence shown here is derived from an EMBL/GenBank/DDBJ whole genome shotgun (WGS) entry which is preliminary data.</text>
</comment>
<accession>A0ABS8HKI5</accession>
<evidence type="ECO:0000256" key="1">
    <source>
        <dbReference type="SAM" id="Phobius"/>
    </source>
</evidence>
<name>A0ABS8HKI5_9XANT</name>
<reference evidence="2 3" key="1">
    <citation type="submission" date="2021-10" db="EMBL/GenBank/DDBJ databases">
        <title>Genome sequencing of Xanthomonas strains from NCPPB.</title>
        <authorList>
            <person name="Hussein R."/>
            <person name="Harrison J."/>
            <person name="Studholme D.J."/>
            <person name="Vicente J."/>
            <person name="Grant M."/>
        </authorList>
    </citation>
    <scope>NUCLEOTIDE SEQUENCE [LARGE SCALE GENOMIC DNA]</scope>
    <source>
        <strain evidence="2 3">NCPPB 101</strain>
    </source>
</reference>
<keyword evidence="3" id="KW-1185">Reference proteome</keyword>
<sequence length="142" mass="16097">MVEWWSCDARHRRRIYIQLVFSAFFLIFTSFFLLTCLTTTTWQAAIAISACLFPISLNTATILSQHLLRRFAGSEAPIERSTSDNHARPKCTVAIPCIVYGRDEIDEAIATVRQNFVRNHGLATFFVSLSIFLTARMGLFTA</sequence>
<keyword evidence="1" id="KW-1133">Transmembrane helix</keyword>
<feature type="transmembrane region" description="Helical" evidence="1">
    <location>
        <begin position="122"/>
        <end position="140"/>
    </location>
</feature>
<gene>
    <name evidence="2" type="ORF">LL965_22685</name>
</gene>
<evidence type="ECO:0000313" key="3">
    <source>
        <dbReference type="Proteomes" id="UP001199206"/>
    </source>
</evidence>
<keyword evidence="1" id="KW-0812">Transmembrane</keyword>
<dbReference type="RefSeq" id="WP_152527207.1">
    <property type="nucleotide sequence ID" value="NZ_CAWQPJ010000061.1"/>
</dbReference>
<organism evidence="2 3">
    <name type="scientific">Xanthomonas cassavae CFBP 4642</name>
    <dbReference type="NCBI Taxonomy" id="1219375"/>
    <lineage>
        <taxon>Bacteria</taxon>
        <taxon>Pseudomonadati</taxon>
        <taxon>Pseudomonadota</taxon>
        <taxon>Gammaproteobacteria</taxon>
        <taxon>Lysobacterales</taxon>
        <taxon>Lysobacteraceae</taxon>
        <taxon>Xanthomonas</taxon>
    </lineage>
</organism>